<organism evidence="1 2">
    <name type="scientific">Corynebacterium xerosis</name>
    <dbReference type="NCBI Taxonomy" id="1725"/>
    <lineage>
        <taxon>Bacteria</taxon>
        <taxon>Bacillati</taxon>
        <taxon>Actinomycetota</taxon>
        <taxon>Actinomycetes</taxon>
        <taxon>Mycobacteriales</taxon>
        <taxon>Corynebacteriaceae</taxon>
        <taxon>Corynebacterium</taxon>
    </lineage>
</organism>
<dbReference type="Proteomes" id="UP000589552">
    <property type="component" value="Unassembled WGS sequence"/>
</dbReference>
<name>A0A494RTB9_9CORY</name>
<comment type="caution">
    <text evidence="1">The sequence shown here is derived from an EMBL/GenBank/DDBJ whole genome shotgun (WGS) entry which is preliminary data.</text>
</comment>
<gene>
    <name evidence="1" type="ORF">HF852_05655</name>
</gene>
<dbReference type="InterPro" id="IPR025323">
    <property type="entry name" value="DUF4229"/>
</dbReference>
<evidence type="ECO:0000313" key="1">
    <source>
        <dbReference type="EMBL" id="NMF09086.1"/>
    </source>
</evidence>
<dbReference type="EMBL" id="JABAGA010000002">
    <property type="protein sequence ID" value="NMF09086.1"/>
    <property type="molecule type" value="Genomic_DNA"/>
</dbReference>
<sequence length="144" mass="16348">MIRIRISKRPTSHLLRQSRIRRVSRVSDNAKQNPGTGTGTGAPDQDAHRAQRNQAFKDVFWYGLARLMLFLVVFAVLVGIIVLFEIQVPLAILAVLALIVAMPASVFLFPKLRTRANEGVAVWDSNRRAHKEYVRRQLAERESM</sequence>
<protein>
    <submittedName>
        <fullName evidence="1">DUF4229 domain-containing protein</fullName>
    </submittedName>
</protein>
<accession>A0A494RTB9</accession>
<dbReference type="OrthoDB" id="4411979at2"/>
<dbReference type="AlphaFoldDB" id="A0A494RTB9"/>
<evidence type="ECO:0000313" key="2">
    <source>
        <dbReference type="Proteomes" id="UP000589552"/>
    </source>
</evidence>
<proteinExistence type="predicted"/>
<dbReference type="Pfam" id="PF14012">
    <property type="entry name" value="DUF4229"/>
    <property type="match status" value="1"/>
</dbReference>
<reference evidence="1 2" key="1">
    <citation type="submission" date="2020-04" db="EMBL/GenBank/DDBJ databases">
        <authorList>
            <person name="Hitch T.C.A."/>
            <person name="Wylensek D."/>
            <person name="Clavel T."/>
        </authorList>
    </citation>
    <scope>NUCLEOTIDE SEQUENCE [LARGE SCALE GENOMIC DNA]</scope>
    <source>
        <strain evidence="1 2">BL-383-APC-2I</strain>
    </source>
</reference>